<dbReference type="HOGENOM" id="CLU_610737_0_0_9"/>
<dbReference type="GO" id="GO:0015562">
    <property type="term" value="F:efflux transmembrane transporter activity"/>
    <property type="evidence" value="ECO:0007669"/>
    <property type="project" value="InterPro"/>
</dbReference>
<feature type="coiled-coil region" evidence="1">
    <location>
        <begin position="363"/>
        <end position="390"/>
    </location>
</feature>
<dbReference type="EMBL" id="ADNX01000031">
    <property type="protein sequence ID" value="EFH07765.1"/>
    <property type="molecule type" value="Genomic_DNA"/>
</dbReference>
<keyword evidence="1" id="KW-0175">Coiled coil</keyword>
<dbReference type="Gene3D" id="1.20.1600.10">
    <property type="entry name" value="Outer membrane efflux proteins (OEP)"/>
    <property type="match status" value="2"/>
</dbReference>
<name>D5Q2P2_CLODI</name>
<evidence type="ECO:0000313" key="4">
    <source>
        <dbReference type="Proteomes" id="UP000003227"/>
    </source>
</evidence>
<accession>D5Q2P2</accession>
<comment type="caution">
    <text evidence="3">The sequence shown here is derived from an EMBL/GenBank/DDBJ whole genome shotgun (WGS) entry which is preliminary data.</text>
</comment>
<reference evidence="3 4" key="1">
    <citation type="submission" date="2010-05" db="EMBL/GenBank/DDBJ databases">
        <authorList>
            <person name="Qin X."/>
            <person name="Bachman B."/>
            <person name="Battles P."/>
            <person name="Bell A."/>
            <person name="Bess C."/>
            <person name="Bickham C."/>
            <person name="Chaboub L."/>
            <person name="Chen D."/>
            <person name="Coyle M."/>
            <person name="Deiros D.R."/>
            <person name="Dinh H."/>
            <person name="Forbes L."/>
            <person name="Fowler G."/>
            <person name="Francisco L."/>
            <person name="Fu Q."/>
            <person name="Gubbala S."/>
            <person name="Hale W."/>
            <person name="Han Y."/>
            <person name="Hemphill L."/>
            <person name="Highlander S.K."/>
            <person name="Hirani K."/>
            <person name="Hogues M."/>
            <person name="Jackson L."/>
            <person name="Jakkamsetti A."/>
            <person name="Javaid M."/>
            <person name="Jiang H."/>
            <person name="Korchina V."/>
            <person name="Kovar C."/>
            <person name="Lara F."/>
            <person name="Lee S."/>
            <person name="Mata R."/>
            <person name="Mathew T."/>
            <person name="Moen C."/>
            <person name="Morales K."/>
            <person name="Munidasa M."/>
            <person name="Nazareth L."/>
            <person name="Ngo R."/>
            <person name="Nguyen L."/>
            <person name="Okwuonu G."/>
            <person name="Ongeri F."/>
            <person name="Patil S."/>
            <person name="Petrosino J."/>
            <person name="Pham C."/>
            <person name="Pham P."/>
            <person name="Pu L.-L."/>
            <person name="Puazo M."/>
            <person name="Raj R."/>
            <person name="Reid J."/>
            <person name="Rouhana J."/>
            <person name="Saada N."/>
            <person name="Shang Y."/>
            <person name="Simmons D."/>
            <person name="Thornton R."/>
            <person name="Warren J."/>
            <person name="Weissenberger G."/>
            <person name="Zhang J."/>
            <person name="Zhang L."/>
            <person name="Zhou C."/>
            <person name="Zhu D."/>
            <person name="Muzny D."/>
            <person name="Worley K."/>
            <person name="Gibbs R."/>
        </authorList>
    </citation>
    <scope>NUCLEOTIDE SEQUENCE [LARGE SCALE GENOMIC DNA]</scope>
    <source>
        <strain evidence="3 4">NAP08</strain>
    </source>
</reference>
<protein>
    <recommendedName>
        <fullName evidence="5">Outer membrane efflux protein</fullName>
    </recommendedName>
</protein>
<evidence type="ECO:0000256" key="2">
    <source>
        <dbReference type="SAM" id="MobiDB-lite"/>
    </source>
</evidence>
<dbReference type="Proteomes" id="UP000003227">
    <property type="component" value="Unassembled WGS sequence"/>
</dbReference>
<feature type="region of interest" description="Disordered" evidence="2">
    <location>
        <begin position="257"/>
        <end position="289"/>
    </location>
</feature>
<feature type="coiled-coil region" evidence="1">
    <location>
        <begin position="138"/>
        <end position="165"/>
    </location>
</feature>
<proteinExistence type="predicted"/>
<dbReference type="SUPFAM" id="SSF56954">
    <property type="entry name" value="Outer membrane efflux proteins (OEP)"/>
    <property type="match status" value="2"/>
</dbReference>
<evidence type="ECO:0000313" key="3">
    <source>
        <dbReference type="EMBL" id="EFH07765.1"/>
    </source>
</evidence>
<evidence type="ECO:0008006" key="5">
    <source>
        <dbReference type="Google" id="ProtNLM"/>
    </source>
</evidence>
<dbReference type="AlphaFoldDB" id="D5Q2P2"/>
<organism evidence="3 4">
    <name type="scientific">Clostridioides difficile NAP08</name>
    <dbReference type="NCBI Taxonomy" id="525259"/>
    <lineage>
        <taxon>Bacteria</taxon>
        <taxon>Bacillati</taxon>
        <taxon>Bacillota</taxon>
        <taxon>Clostridia</taxon>
        <taxon>Peptostreptococcales</taxon>
        <taxon>Peptostreptococcaceae</taxon>
        <taxon>Clostridioides</taxon>
    </lineage>
</organism>
<evidence type="ECO:0000256" key="1">
    <source>
        <dbReference type="SAM" id="Coils"/>
    </source>
</evidence>
<sequence>MIVLNKKVSKIVAIGCGVGIITANLIPVYADNSTSSINKVDNSIVSDSTKRTSEKEILTAREAVSAALKNSEKLKMKSEEIKMLKEKLEVQDEFDSFTGSDNSFPYDQIGLLKNQSEQAKGFMEDQIANDITNKFNDLVSRENELDKIKNNLEIKTKEIKDMKLKKDLGLVTSLETESAELELQTLQNTQKAKLQELKNNQDYFKLLTNIDLNNYQLDKEYRFESFRVGGSVDSYMEGKVNEYLKYDQLILERTEESFNDKDENKADLPDRPNLTRPVAPTKPEQGNLTDDEYKVLMDKYGKDYDRYKKEVEEYNLERQTYAAGLTTYANYLQQKYNTENGLVTLEDNKKALKKGLIDSYAQLLALEDTIQITKKQLELSEKQLKNTKLRYDLGLITLTDYKKQVVSNEDAKNNYDTLIVNYNSLKNGIEKPWILNTGK</sequence>
<gene>
    <name evidence="3" type="ORF">HMPREF0220_1174</name>
</gene>
<feature type="compositionally biased region" description="Basic and acidic residues" evidence="2">
    <location>
        <begin position="257"/>
        <end position="270"/>
    </location>
</feature>